<name>A0A5M3WGJ0_9ACTN</name>
<keyword evidence="5" id="KW-0418">Kinase</keyword>
<evidence type="ECO:0000256" key="7">
    <source>
        <dbReference type="ARBA" id="ARBA00023012"/>
    </source>
</evidence>
<dbReference type="OrthoDB" id="144293at2"/>
<evidence type="ECO:0000313" key="11">
    <source>
        <dbReference type="EMBL" id="GES06221.1"/>
    </source>
</evidence>
<keyword evidence="3" id="KW-0808">Transferase</keyword>
<dbReference type="RefSeq" id="WP_155342142.1">
    <property type="nucleotide sequence ID" value="NZ_BAAABN010000062.1"/>
</dbReference>
<keyword evidence="4 9" id="KW-0812">Transmembrane</keyword>
<dbReference type="AlphaFoldDB" id="A0A5M3WGJ0"/>
<dbReference type="Proteomes" id="UP000334990">
    <property type="component" value="Unassembled WGS sequence"/>
</dbReference>
<dbReference type="SMART" id="SM00387">
    <property type="entry name" value="HATPase_c"/>
    <property type="match status" value="1"/>
</dbReference>
<evidence type="ECO:0000313" key="12">
    <source>
        <dbReference type="Proteomes" id="UP000334990"/>
    </source>
</evidence>
<feature type="transmembrane region" description="Helical" evidence="9">
    <location>
        <begin position="75"/>
        <end position="95"/>
    </location>
</feature>
<dbReference type="GO" id="GO:0046983">
    <property type="term" value="F:protein dimerization activity"/>
    <property type="evidence" value="ECO:0007669"/>
    <property type="project" value="InterPro"/>
</dbReference>
<dbReference type="PANTHER" id="PTHR24421">
    <property type="entry name" value="NITRATE/NITRITE SENSOR PROTEIN NARX-RELATED"/>
    <property type="match status" value="1"/>
</dbReference>
<proteinExistence type="predicted"/>
<feature type="transmembrane region" description="Helical" evidence="9">
    <location>
        <begin position="21"/>
        <end position="42"/>
    </location>
</feature>
<keyword evidence="6 9" id="KW-1133">Transmembrane helix</keyword>
<keyword evidence="7" id="KW-0902">Two-component regulatory system</keyword>
<dbReference type="SUPFAM" id="SSF55874">
    <property type="entry name" value="ATPase domain of HSP90 chaperone/DNA topoisomerase II/histidine kinase"/>
    <property type="match status" value="1"/>
</dbReference>
<evidence type="ECO:0000256" key="3">
    <source>
        <dbReference type="ARBA" id="ARBA00022679"/>
    </source>
</evidence>
<evidence type="ECO:0000256" key="1">
    <source>
        <dbReference type="ARBA" id="ARBA00004651"/>
    </source>
</evidence>
<dbReference type="EMBL" id="BLAD01000140">
    <property type="protein sequence ID" value="GES06221.1"/>
    <property type="molecule type" value="Genomic_DNA"/>
</dbReference>
<feature type="transmembrane region" description="Helical" evidence="9">
    <location>
        <begin position="123"/>
        <end position="141"/>
    </location>
</feature>
<dbReference type="InterPro" id="IPR036890">
    <property type="entry name" value="HATPase_C_sf"/>
</dbReference>
<dbReference type="Gene3D" id="3.30.565.10">
    <property type="entry name" value="Histidine kinase-like ATPase, C-terminal domain"/>
    <property type="match status" value="1"/>
</dbReference>
<feature type="transmembrane region" description="Helical" evidence="9">
    <location>
        <begin position="153"/>
        <end position="176"/>
    </location>
</feature>
<comment type="caution">
    <text evidence="11">The sequence shown here is derived from an EMBL/GenBank/DDBJ whole genome shotgun (WGS) entry which is preliminary data.</text>
</comment>
<feature type="domain" description="Histidine kinase/HSP90-like ATPase" evidence="10">
    <location>
        <begin position="299"/>
        <end position="397"/>
    </location>
</feature>
<sequence>MAAAAGHLRGQVVDPLVAPAAICRAVMLGRAAVVLTSAGAGLLLVPSLWPVLSVIAVTVLATVVEVTVLTRHPAVVRRALPVIGVDWLAATGILLLSKGGMAYFCFAAGSAALAGALLGMRALGIWAVQAAFGFAAAAWALRATPYSPDVAAFVMAFPMLSVLAGMGGAVAVAALVRYVDLTVEVAASAQRSAAADERARLARELHDSVSKTLRGVSFAALALPSSLRRHPALAEQLADTVSRGAEVAAREARQLLEGLRGDMPDRSFKDTVHQVCRSWQDGSGVATRVTVACAEPGVAVRYEIVRVLQEALTNVQRHAFASHVTIRLIQSGGLLELIVGDDGIGFTVPEELGGLQSQGHFGLVGMAERARAVGGHLRVRSFPGAGTVVTVCVPVAALELLTAREMMDVIE</sequence>
<evidence type="ECO:0000256" key="5">
    <source>
        <dbReference type="ARBA" id="ARBA00022777"/>
    </source>
</evidence>
<keyword evidence="2" id="KW-1003">Cell membrane</keyword>
<organism evidence="11 12">
    <name type="scientific">Acrocarpospora corrugata</name>
    <dbReference type="NCBI Taxonomy" id="35763"/>
    <lineage>
        <taxon>Bacteria</taxon>
        <taxon>Bacillati</taxon>
        <taxon>Actinomycetota</taxon>
        <taxon>Actinomycetes</taxon>
        <taxon>Streptosporangiales</taxon>
        <taxon>Streptosporangiaceae</taxon>
        <taxon>Acrocarpospora</taxon>
    </lineage>
</organism>
<dbReference type="Pfam" id="PF07730">
    <property type="entry name" value="HisKA_3"/>
    <property type="match status" value="1"/>
</dbReference>
<dbReference type="GO" id="GO:0000155">
    <property type="term" value="F:phosphorelay sensor kinase activity"/>
    <property type="evidence" value="ECO:0007669"/>
    <property type="project" value="InterPro"/>
</dbReference>
<keyword evidence="8 9" id="KW-0472">Membrane</keyword>
<dbReference type="InterPro" id="IPR011712">
    <property type="entry name" value="Sig_transdc_His_kin_sub3_dim/P"/>
</dbReference>
<dbReference type="PANTHER" id="PTHR24421:SF37">
    <property type="entry name" value="SENSOR HISTIDINE KINASE NARS"/>
    <property type="match status" value="1"/>
</dbReference>
<keyword evidence="12" id="KW-1185">Reference proteome</keyword>
<dbReference type="GO" id="GO:0005886">
    <property type="term" value="C:plasma membrane"/>
    <property type="evidence" value="ECO:0007669"/>
    <property type="project" value="UniProtKB-SubCell"/>
</dbReference>
<evidence type="ECO:0000256" key="9">
    <source>
        <dbReference type="SAM" id="Phobius"/>
    </source>
</evidence>
<dbReference type="CDD" id="cd16917">
    <property type="entry name" value="HATPase_UhpB-NarQ-NarX-like"/>
    <property type="match status" value="1"/>
</dbReference>
<gene>
    <name evidence="11" type="ORF">Acor_82900</name>
</gene>
<comment type="subcellular location">
    <subcellularLocation>
        <location evidence="1">Cell membrane</location>
        <topology evidence="1">Multi-pass membrane protein</topology>
    </subcellularLocation>
</comment>
<evidence type="ECO:0000259" key="10">
    <source>
        <dbReference type="SMART" id="SM00387"/>
    </source>
</evidence>
<dbReference type="Gene3D" id="1.20.5.1930">
    <property type="match status" value="1"/>
</dbReference>
<feature type="transmembrane region" description="Helical" evidence="9">
    <location>
        <begin position="48"/>
        <end position="68"/>
    </location>
</feature>
<evidence type="ECO:0000256" key="6">
    <source>
        <dbReference type="ARBA" id="ARBA00022989"/>
    </source>
</evidence>
<evidence type="ECO:0000256" key="8">
    <source>
        <dbReference type="ARBA" id="ARBA00023136"/>
    </source>
</evidence>
<evidence type="ECO:0000256" key="2">
    <source>
        <dbReference type="ARBA" id="ARBA00022475"/>
    </source>
</evidence>
<accession>A0A5M3WGJ0</accession>
<protein>
    <recommendedName>
        <fullName evidence="10">Histidine kinase/HSP90-like ATPase domain-containing protein</fullName>
    </recommendedName>
</protein>
<reference evidence="11 12" key="1">
    <citation type="submission" date="2019-10" db="EMBL/GenBank/DDBJ databases">
        <title>Whole genome shotgun sequence of Acrocarpospora corrugata NBRC 13972.</title>
        <authorList>
            <person name="Ichikawa N."/>
            <person name="Kimura A."/>
            <person name="Kitahashi Y."/>
            <person name="Komaki H."/>
            <person name="Oguchi A."/>
        </authorList>
    </citation>
    <scope>NUCLEOTIDE SEQUENCE [LARGE SCALE GENOMIC DNA]</scope>
    <source>
        <strain evidence="11 12">NBRC 13972</strain>
    </source>
</reference>
<dbReference type="InterPro" id="IPR050482">
    <property type="entry name" value="Sensor_HK_TwoCompSys"/>
</dbReference>
<dbReference type="InterPro" id="IPR003594">
    <property type="entry name" value="HATPase_dom"/>
</dbReference>
<dbReference type="Pfam" id="PF02518">
    <property type="entry name" value="HATPase_c"/>
    <property type="match status" value="1"/>
</dbReference>
<evidence type="ECO:0000256" key="4">
    <source>
        <dbReference type="ARBA" id="ARBA00022692"/>
    </source>
</evidence>